<dbReference type="GO" id="GO:0005762">
    <property type="term" value="C:mitochondrial large ribosomal subunit"/>
    <property type="evidence" value="ECO:0007669"/>
    <property type="project" value="TreeGrafter"/>
</dbReference>
<keyword evidence="4" id="KW-1185">Reference proteome</keyword>
<evidence type="ECO:0000313" key="3">
    <source>
        <dbReference type="EMBL" id="KAF4083573.1"/>
    </source>
</evidence>
<evidence type="ECO:0000256" key="1">
    <source>
        <dbReference type="ARBA" id="ARBA00008563"/>
    </source>
</evidence>
<dbReference type="Proteomes" id="UP000593565">
    <property type="component" value="Unassembled WGS sequence"/>
</dbReference>
<dbReference type="PANTHER" id="PTHR21349:SF0">
    <property type="entry name" value="LARGE RIBOSOMAL SUBUNIT PROTEIN BL21M"/>
    <property type="match status" value="1"/>
</dbReference>
<dbReference type="GO" id="GO:0003735">
    <property type="term" value="F:structural constituent of ribosome"/>
    <property type="evidence" value="ECO:0007669"/>
    <property type="project" value="TreeGrafter"/>
</dbReference>
<dbReference type="PANTHER" id="PTHR21349">
    <property type="entry name" value="50S RIBOSOMAL PROTEIN L21"/>
    <property type="match status" value="1"/>
</dbReference>
<dbReference type="EMBL" id="JAAGNN010000011">
    <property type="protein sequence ID" value="KAF4083573.1"/>
    <property type="molecule type" value="Genomic_DNA"/>
</dbReference>
<accession>A0A7J6AL27</accession>
<dbReference type="Pfam" id="PF00829">
    <property type="entry name" value="Ribosomal_L21p"/>
    <property type="match status" value="1"/>
</dbReference>
<reference evidence="3 4" key="1">
    <citation type="submission" date="2020-02" db="EMBL/GenBank/DDBJ databases">
        <title>A chromosome-scale genome assembly of the black bullhead catfish (Ameiurus melas).</title>
        <authorList>
            <person name="Wen M."/>
            <person name="Zham M."/>
            <person name="Cabau C."/>
            <person name="Klopp C."/>
            <person name="Donnadieu C."/>
            <person name="Roques C."/>
            <person name="Bouchez O."/>
            <person name="Lampietro C."/>
            <person name="Jouanno E."/>
            <person name="Herpin A."/>
            <person name="Louis A."/>
            <person name="Berthelot C."/>
            <person name="Parey E."/>
            <person name="Roest-Crollius H."/>
            <person name="Braasch I."/>
            <person name="Postlethwait J."/>
            <person name="Robinson-Rechavi M."/>
            <person name="Echchiki A."/>
            <person name="Begum T."/>
            <person name="Montfort J."/>
            <person name="Schartl M."/>
            <person name="Bobe J."/>
            <person name="Guiguen Y."/>
        </authorList>
    </citation>
    <scope>NUCLEOTIDE SEQUENCE [LARGE SCALE GENOMIC DNA]</scope>
    <source>
        <strain evidence="3">M_S1</strain>
        <tissue evidence="3">Blood</tissue>
    </source>
</reference>
<organism evidence="3 4">
    <name type="scientific">Ameiurus melas</name>
    <name type="common">Black bullhead</name>
    <name type="synonym">Silurus melas</name>
    <dbReference type="NCBI Taxonomy" id="219545"/>
    <lineage>
        <taxon>Eukaryota</taxon>
        <taxon>Metazoa</taxon>
        <taxon>Chordata</taxon>
        <taxon>Craniata</taxon>
        <taxon>Vertebrata</taxon>
        <taxon>Euteleostomi</taxon>
        <taxon>Actinopterygii</taxon>
        <taxon>Neopterygii</taxon>
        <taxon>Teleostei</taxon>
        <taxon>Ostariophysi</taxon>
        <taxon>Siluriformes</taxon>
        <taxon>Ictaluridae</taxon>
        <taxon>Ameiurus</taxon>
    </lineage>
</organism>
<comment type="similarity">
    <text evidence="1">Belongs to the bacterial ribosomal protein bL21 family.</text>
</comment>
<name>A0A7J6AL27_AMEME</name>
<dbReference type="AlphaFoldDB" id="A0A7J6AL27"/>
<dbReference type="InterPro" id="IPR028909">
    <property type="entry name" value="bL21-like"/>
</dbReference>
<sequence length="300" mass="33596">MGTQRVGSLLPEVVTATRKCKHDKQKHCSLGQSAHLSHASAESCPAVSCPLLSSYECAAKHPAPASRAASYDPQPLRVVLPVHAQAGAEGRKTMAAGLPRGHGVLRACRRLCSPLQPAVAEHTRRAVPHITRCQREKSTVVPKSYVPETSLSRPPWPELPPYDQETEEHEHQAVVEKVNGLLERREHGRLFAVVHFASRQWKVSSEDLIQIENHVEAECGDRIRLEKVLLVGGENFTLIGKPLLRRDLVRVEATVVEKTESWPMAHMVFWKRHRFQKKRTIVQPQTLLRINSIEVSPTLV</sequence>
<protein>
    <recommendedName>
        <fullName evidence="2">Large ribosomal subunit protein bL21m</fullName>
    </recommendedName>
</protein>
<dbReference type="SUPFAM" id="SSF141091">
    <property type="entry name" value="L21p-like"/>
    <property type="match status" value="1"/>
</dbReference>
<gene>
    <name evidence="3" type="ORF">AMELA_G00143330</name>
</gene>
<comment type="caution">
    <text evidence="3">The sequence shown here is derived from an EMBL/GenBank/DDBJ whole genome shotgun (WGS) entry which is preliminary data.</text>
</comment>
<evidence type="ECO:0000256" key="2">
    <source>
        <dbReference type="ARBA" id="ARBA00044129"/>
    </source>
</evidence>
<proteinExistence type="inferred from homology"/>
<evidence type="ECO:0000313" key="4">
    <source>
        <dbReference type="Proteomes" id="UP000593565"/>
    </source>
</evidence>
<dbReference type="InterPro" id="IPR036164">
    <property type="entry name" value="bL21-like_sf"/>
</dbReference>